<accession>A0A0B1PHQ2</accession>
<proteinExistence type="predicted"/>
<organism evidence="2 3">
    <name type="scientific">Uncinula necator</name>
    <name type="common">Grape powdery mildew</name>
    <dbReference type="NCBI Taxonomy" id="52586"/>
    <lineage>
        <taxon>Eukaryota</taxon>
        <taxon>Fungi</taxon>
        <taxon>Dikarya</taxon>
        <taxon>Ascomycota</taxon>
        <taxon>Pezizomycotina</taxon>
        <taxon>Leotiomycetes</taxon>
        <taxon>Erysiphales</taxon>
        <taxon>Erysiphaceae</taxon>
        <taxon>Erysiphe</taxon>
    </lineage>
</organism>
<dbReference type="HOGENOM" id="CLU_1670679_0_0_1"/>
<comment type="caution">
    <text evidence="2">The sequence shown here is derived from an EMBL/GenBank/DDBJ whole genome shotgun (WGS) entry which is preliminary data.</text>
</comment>
<name>A0A0B1PHQ2_UNCNE</name>
<feature type="compositionally biased region" description="Basic and acidic residues" evidence="1">
    <location>
        <begin position="116"/>
        <end position="127"/>
    </location>
</feature>
<protein>
    <submittedName>
        <fullName evidence="2">Uncharacterized protein</fullName>
    </submittedName>
</protein>
<dbReference type="AlphaFoldDB" id="A0A0B1PHQ2"/>
<dbReference type="EMBL" id="JNVN01000075">
    <property type="protein sequence ID" value="KHJ36311.1"/>
    <property type="molecule type" value="Genomic_DNA"/>
</dbReference>
<feature type="region of interest" description="Disordered" evidence="1">
    <location>
        <begin position="1"/>
        <end position="20"/>
    </location>
</feature>
<gene>
    <name evidence="2" type="ORF">EV44_g3632</name>
</gene>
<feature type="region of interest" description="Disordered" evidence="1">
    <location>
        <begin position="116"/>
        <end position="136"/>
    </location>
</feature>
<evidence type="ECO:0000313" key="2">
    <source>
        <dbReference type="EMBL" id="KHJ36311.1"/>
    </source>
</evidence>
<feature type="compositionally biased region" description="Basic and acidic residues" evidence="1">
    <location>
        <begin position="1"/>
        <end position="10"/>
    </location>
</feature>
<reference evidence="2 3" key="1">
    <citation type="journal article" date="2014" name="BMC Genomics">
        <title>Adaptive genomic structural variation in the grape powdery mildew pathogen, Erysiphe necator.</title>
        <authorList>
            <person name="Jones L."/>
            <person name="Riaz S."/>
            <person name="Morales-Cruz A."/>
            <person name="Amrine K.C."/>
            <person name="McGuire B."/>
            <person name="Gubler W.D."/>
            <person name="Walker M.A."/>
            <person name="Cantu D."/>
        </authorList>
    </citation>
    <scope>NUCLEOTIDE SEQUENCE [LARGE SCALE GENOMIC DNA]</scope>
    <source>
        <strain evidence="3">c</strain>
    </source>
</reference>
<evidence type="ECO:0000256" key="1">
    <source>
        <dbReference type="SAM" id="MobiDB-lite"/>
    </source>
</evidence>
<keyword evidence="3" id="KW-1185">Reference proteome</keyword>
<dbReference type="Proteomes" id="UP000030854">
    <property type="component" value="Unassembled WGS sequence"/>
</dbReference>
<sequence>MGTKSTDSRAQENWVSRTPRTPAESLLQIEHVRNSIRATHEDANSVPLFEAMISTLKDHELPVYSQVFMSNHLNEILATNLRLSTRAKQKRKHVQKGNAGLVGEEDFEPIRVEKEAAAHQKRVEPRSGDTGQPGVRKKSAYGCVGRWATFVISAHISS</sequence>
<evidence type="ECO:0000313" key="3">
    <source>
        <dbReference type="Proteomes" id="UP000030854"/>
    </source>
</evidence>